<keyword evidence="1 3" id="KW-0547">Nucleotide-binding</keyword>
<protein>
    <recommendedName>
        <fullName evidence="6">Protein kinase domain-containing protein</fullName>
    </recommendedName>
</protein>
<evidence type="ECO:0000256" key="1">
    <source>
        <dbReference type="ARBA" id="ARBA00022741"/>
    </source>
</evidence>
<dbReference type="PANTHER" id="PTHR24362">
    <property type="entry name" value="SERINE/THREONINE-PROTEIN KINASE NEK"/>
    <property type="match status" value="1"/>
</dbReference>
<feature type="domain" description="Protein kinase" evidence="6">
    <location>
        <begin position="17"/>
        <end position="356"/>
    </location>
</feature>
<accession>A0A1J4JPX1</accession>
<evidence type="ECO:0000256" key="2">
    <source>
        <dbReference type="ARBA" id="ARBA00022840"/>
    </source>
</evidence>
<dbReference type="Proteomes" id="UP000179807">
    <property type="component" value="Unassembled WGS sequence"/>
</dbReference>
<reference evidence="7" key="1">
    <citation type="submission" date="2016-10" db="EMBL/GenBank/DDBJ databases">
        <authorList>
            <person name="Benchimol M."/>
            <person name="Almeida L.G."/>
            <person name="Vasconcelos A.T."/>
            <person name="Perreira-Neves A."/>
            <person name="Rosa I.A."/>
            <person name="Tasca T."/>
            <person name="Bogo M.R."/>
            <person name="de Souza W."/>
        </authorList>
    </citation>
    <scope>NUCLEOTIDE SEQUENCE [LARGE SCALE GENOMIC DNA]</scope>
    <source>
        <strain evidence="7">K</strain>
    </source>
</reference>
<proteinExistence type="inferred from homology"/>
<dbReference type="InterPro" id="IPR008271">
    <property type="entry name" value="Ser/Thr_kinase_AS"/>
</dbReference>
<dbReference type="AlphaFoldDB" id="A0A1J4JPX1"/>
<dbReference type="PROSITE" id="PS00108">
    <property type="entry name" value="PROTEIN_KINASE_ST"/>
    <property type="match status" value="1"/>
</dbReference>
<feature type="compositionally biased region" description="Low complexity" evidence="5">
    <location>
        <begin position="246"/>
        <end position="271"/>
    </location>
</feature>
<organism evidence="7 8">
    <name type="scientific">Tritrichomonas foetus</name>
    <dbReference type="NCBI Taxonomy" id="1144522"/>
    <lineage>
        <taxon>Eukaryota</taxon>
        <taxon>Metamonada</taxon>
        <taxon>Parabasalia</taxon>
        <taxon>Tritrichomonadida</taxon>
        <taxon>Tritrichomonadidae</taxon>
        <taxon>Tritrichomonas</taxon>
    </lineage>
</organism>
<dbReference type="Gene3D" id="1.10.510.10">
    <property type="entry name" value="Transferase(Phosphotransferase) domain 1"/>
    <property type="match status" value="2"/>
</dbReference>
<dbReference type="SUPFAM" id="SSF56112">
    <property type="entry name" value="Protein kinase-like (PK-like)"/>
    <property type="match status" value="1"/>
</dbReference>
<dbReference type="OrthoDB" id="248923at2759"/>
<dbReference type="SMART" id="SM00220">
    <property type="entry name" value="S_TKc"/>
    <property type="match status" value="1"/>
</dbReference>
<keyword evidence="8" id="KW-1185">Reference proteome</keyword>
<keyword evidence="4" id="KW-0418">Kinase</keyword>
<evidence type="ECO:0000259" key="6">
    <source>
        <dbReference type="PROSITE" id="PS50011"/>
    </source>
</evidence>
<comment type="caution">
    <text evidence="7">The sequence shown here is derived from an EMBL/GenBank/DDBJ whole genome shotgun (WGS) entry which is preliminary data.</text>
</comment>
<dbReference type="InterPro" id="IPR011009">
    <property type="entry name" value="Kinase-like_dom_sf"/>
</dbReference>
<evidence type="ECO:0000256" key="4">
    <source>
        <dbReference type="RuleBase" id="RU000304"/>
    </source>
</evidence>
<feature type="binding site" evidence="3">
    <location>
        <position position="46"/>
    </location>
    <ligand>
        <name>ATP</name>
        <dbReference type="ChEBI" id="CHEBI:30616"/>
    </ligand>
</feature>
<dbReference type="GO" id="GO:0005524">
    <property type="term" value="F:ATP binding"/>
    <property type="evidence" value="ECO:0007669"/>
    <property type="project" value="UniProtKB-UniRule"/>
</dbReference>
<dbReference type="VEuPathDB" id="TrichDB:TRFO_33955"/>
<evidence type="ECO:0000313" key="7">
    <source>
        <dbReference type="EMBL" id="OHS99581.1"/>
    </source>
</evidence>
<keyword evidence="4" id="KW-0723">Serine/threonine-protein kinase</keyword>
<feature type="region of interest" description="Disordered" evidence="5">
    <location>
        <begin position="240"/>
        <end position="271"/>
    </location>
</feature>
<dbReference type="GeneID" id="94844087"/>
<gene>
    <name evidence="7" type="ORF">TRFO_33955</name>
</gene>
<comment type="similarity">
    <text evidence="4">Belongs to the protein kinase superfamily.</text>
</comment>
<dbReference type="CDD" id="cd14014">
    <property type="entry name" value="STKc_PknB_like"/>
    <property type="match status" value="1"/>
</dbReference>
<dbReference type="Pfam" id="PF00069">
    <property type="entry name" value="Pkinase"/>
    <property type="match status" value="2"/>
</dbReference>
<evidence type="ECO:0000256" key="3">
    <source>
        <dbReference type="PROSITE-ProRule" id="PRU10141"/>
    </source>
</evidence>
<dbReference type="PANTHER" id="PTHR24362:SF309">
    <property type="entry name" value="PROTEIN KINASE DOMAIN-CONTAINING PROTEIN"/>
    <property type="match status" value="1"/>
</dbReference>
<evidence type="ECO:0000256" key="5">
    <source>
        <dbReference type="SAM" id="MobiDB-lite"/>
    </source>
</evidence>
<dbReference type="PROSITE" id="PS00107">
    <property type="entry name" value="PROTEIN_KINASE_ATP"/>
    <property type="match status" value="1"/>
</dbReference>
<name>A0A1J4JPX1_9EUKA</name>
<dbReference type="Gene3D" id="3.30.200.20">
    <property type="entry name" value="Phosphorylase Kinase, domain 1"/>
    <property type="match status" value="1"/>
</dbReference>
<sequence>MNSAIAENQQALENHGYTLLECIGEGGFAKCYKVHSSKYDQVFACKIMKISQPAPKKLPIQSTEENIQCNQNCHNINHIHKVNDKNEKKEDKKEKKMPLSVLAEIESLVNIIHPNVIHIYDYFQERDSVYMILEYCNGGSVADIIKKNGPYEYPVLVDYAKQIIRALQSIHALHIAHRDIKPANIFIDSYDRPKLADFGLAEHTLTPDLSKRTGGSLPFMAPEFFKQNSTQIASNTSRNQNIYSMNNNNNDNNNNNNNFPNNNNNNAGNNASNDNCEYDPFVADIWALGITFYVMAVGKLPYNFQTRPELKQCIMSCNIAVPDSVEPKFADLLRMMLRPNPNKRANLNELLNLPLFKKCIRVQKSMLNTPFLDQMFLQSTGSQQTITQNPSLLGNQLPILNQNRAQEGNQNNVGFPLSNMMKHYNTDAKPKANRRVRPAVSMGSNILMAPPTIPFNAKKRIIAPSIHTFYDKMTPIT</sequence>
<evidence type="ECO:0000313" key="8">
    <source>
        <dbReference type="Proteomes" id="UP000179807"/>
    </source>
</evidence>
<dbReference type="RefSeq" id="XP_068352718.1">
    <property type="nucleotide sequence ID" value="XM_068509383.1"/>
</dbReference>
<dbReference type="GO" id="GO:0004674">
    <property type="term" value="F:protein serine/threonine kinase activity"/>
    <property type="evidence" value="ECO:0007669"/>
    <property type="project" value="UniProtKB-KW"/>
</dbReference>
<keyword evidence="2 3" id="KW-0067">ATP-binding</keyword>
<dbReference type="InterPro" id="IPR017441">
    <property type="entry name" value="Protein_kinase_ATP_BS"/>
</dbReference>
<dbReference type="InterPro" id="IPR000719">
    <property type="entry name" value="Prot_kinase_dom"/>
</dbReference>
<keyword evidence="4" id="KW-0808">Transferase</keyword>
<dbReference type="PROSITE" id="PS50011">
    <property type="entry name" value="PROTEIN_KINASE_DOM"/>
    <property type="match status" value="1"/>
</dbReference>
<dbReference type="EMBL" id="MLAK01000998">
    <property type="protein sequence ID" value="OHS99581.1"/>
    <property type="molecule type" value="Genomic_DNA"/>
</dbReference>